<evidence type="ECO:0000313" key="1">
    <source>
        <dbReference type="EMBL" id="VVE16420.1"/>
    </source>
</evidence>
<dbReference type="InterPro" id="IPR029058">
    <property type="entry name" value="AB_hydrolase_fold"/>
</dbReference>
<dbReference type="EMBL" id="CABPSI010000003">
    <property type="protein sequence ID" value="VVE16420.1"/>
    <property type="molecule type" value="Genomic_DNA"/>
</dbReference>
<dbReference type="Proteomes" id="UP000333828">
    <property type="component" value="Unassembled WGS sequence"/>
</dbReference>
<protein>
    <recommendedName>
        <fullName evidence="3">Alpha/beta hydrolase</fullName>
    </recommendedName>
</protein>
<dbReference type="Gene3D" id="3.40.50.1820">
    <property type="entry name" value="alpha/beta hydrolase"/>
    <property type="match status" value="1"/>
</dbReference>
<organism evidence="1 2">
    <name type="scientific">Pandoraea iniqua</name>
    <dbReference type="NCBI Taxonomy" id="2508288"/>
    <lineage>
        <taxon>Bacteria</taxon>
        <taxon>Pseudomonadati</taxon>
        <taxon>Pseudomonadota</taxon>
        <taxon>Betaproteobacteria</taxon>
        <taxon>Burkholderiales</taxon>
        <taxon>Burkholderiaceae</taxon>
        <taxon>Pandoraea</taxon>
    </lineage>
</organism>
<dbReference type="SUPFAM" id="SSF53474">
    <property type="entry name" value="alpha/beta-Hydrolases"/>
    <property type="match status" value="1"/>
</dbReference>
<evidence type="ECO:0000313" key="2">
    <source>
        <dbReference type="Proteomes" id="UP000333828"/>
    </source>
</evidence>
<accession>A0A5E4VZG9</accession>
<keyword evidence="2" id="KW-1185">Reference proteome</keyword>
<name>A0A5E4VZG9_9BURK</name>
<dbReference type="InterPro" id="IPR010297">
    <property type="entry name" value="DUF900_hydrolase"/>
</dbReference>
<dbReference type="RefSeq" id="WP_150684625.1">
    <property type="nucleotide sequence ID" value="NZ_CABPSI010000003.1"/>
</dbReference>
<proteinExistence type="predicted"/>
<evidence type="ECO:0008006" key="3">
    <source>
        <dbReference type="Google" id="ProtNLM"/>
    </source>
</evidence>
<dbReference type="PROSITE" id="PS51257">
    <property type="entry name" value="PROKAR_LIPOPROTEIN"/>
    <property type="match status" value="1"/>
</dbReference>
<dbReference type="PANTHER" id="PTHR36513:SF1">
    <property type="entry name" value="TRANSMEMBRANE PROTEIN"/>
    <property type="match status" value="1"/>
</dbReference>
<dbReference type="Pfam" id="PF05990">
    <property type="entry name" value="DUF900"/>
    <property type="match status" value="1"/>
</dbReference>
<dbReference type="AlphaFoldDB" id="A0A5E4VZG9"/>
<gene>
    <name evidence="1" type="ORF">PIN31115_02899</name>
</gene>
<dbReference type="PANTHER" id="PTHR36513">
    <property type="entry name" value="ABC TRANSMEMBRANE TYPE-1 DOMAIN-CONTAINING PROTEIN"/>
    <property type="match status" value="1"/>
</dbReference>
<sequence>MKRGLGLGGVLMGTLLLAACTLPTGVSDKTLSAVGYLPPTTAEIPLKTGPTASTFDYPVMFGTTRKALSAGAGFSDDRDEALHYGRVFVTIPKNHRVGSLGSDIGTYFGSDPKLTVNRFESIPGEAQFLAIAQRELRPVTGPENGYVVVFIHGYNNSFNDAALRAAQLGADLDVPANNMFLFSWAARSDVIKYTFDEATVDTSEVYFRSFLETVAKAANGRKIHIVAHSMGNRALLRVIASGVNTVSSERGIRFGQIILAAADVDRDLFAQLAPNYLKVSDRTTVYLSPYDYAVAASSHVHDYPRVGCGTAPQVIVPGIDNVVSNLPDDFPSHAYFAETLPLLTDIKNLMLRNTPARSGDKWKRVDGYWVVGGSPNNAKVVCRTRNTLMPAAR</sequence>
<reference evidence="1 2" key="1">
    <citation type="submission" date="2019-08" db="EMBL/GenBank/DDBJ databases">
        <authorList>
            <person name="Peeters C."/>
        </authorList>
    </citation>
    <scope>NUCLEOTIDE SEQUENCE [LARGE SCALE GENOMIC DNA]</scope>
    <source>
        <strain evidence="1 2">LMG 31115</strain>
    </source>
</reference>